<dbReference type="EMBL" id="CH981524">
    <property type="protein sequence ID" value="EDK42002.1"/>
    <property type="molecule type" value="Genomic_DNA"/>
</dbReference>
<keyword evidence="3" id="KW-1185">Reference proteome</keyword>
<dbReference type="HOGENOM" id="CLU_1669688_0_0_1"/>
<evidence type="ECO:0000313" key="2">
    <source>
        <dbReference type="EMBL" id="EDK42002.1"/>
    </source>
</evidence>
<proteinExistence type="predicted"/>
<sequence length="158" mass="18362">MDKPPEPMTRTFDTSTSLCACSSVNFLSKSFPAYFNSSCSFLVLVENDDFATDSTIHSVLFRACFNCCERIRKFFNNILISVKRLKNDDLIEEKEERRKGKERKKKGKGEKKGKKERKRRGRKRKEIVVRECGKLVKIVSYLGVTVRHTLDALCPRFR</sequence>
<feature type="compositionally biased region" description="Basic residues" evidence="1">
    <location>
        <begin position="100"/>
        <end position="124"/>
    </location>
</feature>
<protein>
    <submittedName>
        <fullName evidence="2">Uncharacterized protein</fullName>
    </submittedName>
</protein>
<dbReference type="InParanoid" id="A5DS44"/>
<organism evidence="2 3">
    <name type="scientific">Lodderomyces elongisporus (strain ATCC 11503 / CBS 2605 / JCM 1781 / NBRC 1676 / NRRL YB-4239)</name>
    <name type="common">Yeast</name>
    <name type="synonym">Saccharomyces elongisporus</name>
    <dbReference type="NCBI Taxonomy" id="379508"/>
    <lineage>
        <taxon>Eukaryota</taxon>
        <taxon>Fungi</taxon>
        <taxon>Dikarya</taxon>
        <taxon>Ascomycota</taxon>
        <taxon>Saccharomycotina</taxon>
        <taxon>Pichiomycetes</taxon>
        <taxon>Debaryomycetaceae</taxon>
        <taxon>Candida/Lodderomyces clade</taxon>
        <taxon>Lodderomyces</taxon>
    </lineage>
</organism>
<reference evidence="2 3" key="1">
    <citation type="journal article" date="2009" name="Nature">
        <title>Evolution of pathogenicity and sexual reproduction in eight Candida genomes.</title>
        <authorList>
            <person name="Butler G."/>
            <person name="Rasmussen M.D."/>
            <person name="Lin M.F."/>
            <person name="Santos M.A."/>
            <person name="Sakthikumar S."/>
            <person name="Munro C.A."/>
            <person name="Rheinbay E."/>
            <person name="Grabherr M."/>
            <person name="Forche A."/>
            <person name="Reedy J.L."/>
            <person name="Agrafioti I."/>
            <person name="Arnaud M.B."/>
            <person name="Bates S."/>
            <person name="Brown A.J."/>
            <person name="Brunke S."/>
            <person name="Costanzo M.C."/>
            <person name="Fitzpatrick D.A."/>
            <person name="de Groot P.W."/>
            <person name="Harris D."/>
            <person name="Hoyer L.L."/>
            <person name="Hube B."/>
            <person name="Klis F.M."/>
            <person name="Kodira C."/>
            <person name="Lennard N."/>
            <person name="Logue M.E."/>
            <person name="Martin R."/>
            <person name="Neiman A.M."/>
            <person name="Nikolaou E."/>
            <person name="Quail M.A."/>
            <person name="Quinn J."/>
            <person name="Santos M.C."/>
            <person name="Schmitzberger F.F."/>
            <person name="Sherlock G."/>
            <person name="Shah P."/>
            <person name="Silverstein K.A."/>
            <person name="Skrzypek M.S."/>
            <person name="Soll D."/>
            <person name="Staggs R."/>
            <person name="Stansfield I."/>
            <person name="Stumpf M.P."/>
            <person name="Sudbery P.E."/>
            <person name="Srikantha T."/>
            <person name="Zeng Q."/>
            <person name="Berman J."/>
            <person name="Berriman M."/>
            <person name="Heitman J."/>
            <person name="Gow N.A."/>
            <person name="Lorenz M.C."/>
            <person name="Birren B.W."/>
            <person name="Kellis M."/>
            <person name="Cuomo C.A."/>
        </authorList>
    </citation>
    <scope>NUCLEOTIDE SEQUENCE [LARGE SCALE GENOMIC DNA]</scope>
    <source>
        <strain evidence="3">ATCC 11503 / BCRC 21390 / CBS 2605 / JCM 1781 / NBRC 1676 / NRRL YB-4239</strain>
    </source>
</reference>
<dbReference type="Proteomes" id="UP000001996">
    <property type="component" value="Unassembled WGS sequence"/>
</dbReference>
<feature type="region of interest" description="Disordered" evidence="1">
    <location>
        <begin position="93"/>
        <end position="124"/>
    </location>
</feature>
<name>A5DS44_LODEL</name>
<evidence type="ECO:0000313" key="3">
    <source>
        <dbReference type="Proteomes" id="UP000001996"/>
    </source>
</evidence>
<dbReference type="AlphaFoldDB" id="A5DS44"/>
<dbReference type="VEuPathDB" id="FungiDB:LELG_00180"/>
<evidence type="ECO:0000256" key="1">
    <source>
        <dbReference type="SAM" id="MobiDB-lite"/>
    </source>
</evidence>
<gene>
    <name evidence="2" type="ORF">LELG_00180</name>
</gene>
<accession>A5DS44</accession>